<dbReference type="EC" id="3.1.21.-" evidence="5"/>
<dbReference type="RefSeq" id="WP_380852366.1">
    <property type="nucleotide sequence ID" value="NZ_JBHSFP010000065.1"/>
</dbReference>
<dbReference type="InterPro" id="IPR000055">
    <property type="entry name" value="Restrct_endonuc_typeI_TRD"/>
</dbReference>
<dbReference type="Gene3D" id="3.90.220.20">
    <property type="entry name" value="DNA methylase specificity domains"/>
    <property type="match status" value="2"/>
</dbReference>
<keyword evidence="5" id="KW-0540">Nuclease</keyword>
<comment type="caution">
    <text evidence="5">The sequence shown here is derived from an EMBL/GenBank/DDBJ whole genome shotgun (WGS) entry which is preliminary data.</text>
</comment>
<dbReference type="GO" id="GO:0016787">
    <property type="term" value="F:hydrolase activity"/>
    <property type="evidence" value="ECO:0007669"/>
    <property type="project" value="UniProtKB-KW"/>
</dbReference>
<dbReference type="PANTHER" id="PTHR30408">
    <property type="entry name" value="TYPE-1 RESTRICTION ENZYME ECOKI SPECIFICITY PROTEIN"/>
    <property type="match status" value="1"/>
</dbReference>
<evidence type="ECO:0000313" key="6">
    <source>
        <dbReference type="Proteomes" id="UP001596004"/>
    </source>
</evidence>
<evidence type="ECO:0000313" key="5">
    <source>
        <dbReference type="EMBL" id="MFC4536949.1"/>
    </source>
</evidence>
<dbReference type="CDD" id="cd17261">
    <property type="entry name" value="RMtype1_S_EcoKI-TRD2-CR2_like"/>
    <property type="match status" value="1"/>
</dbReference>
<accession>A0ABV9CUJ4</accession>
<gene>
    <name evidence="5" type="ORF">ACFO60_39780</name>
</gene>
<dbReference type="Proteomes" id="UP001596004">
    <property type="component" value="Unassembled WGS sequence"/>
</dbReference>
<organism evidence="5 6">
    <name type="scientific">Sphaerisporangium dianthi</name>
    <dbReference type="NCBI Taxonomy" id="1436120"/>
    <lineage>
        <taxon>Bacteria</taxon>
        <taxon>Bacillati</taxon>
        <taxon>Actinomycetota</taxon>
        <taxon>Actinomycetes</taxon>
        <taxon>Streptosporangiales</taxon>
        <taxon>Streptosporangiaceae</taxon>
        <taxon>Sphaerisporangium</taxon>
    </lineage>
</organism>
<feature type="domain" description="Type I restriction modification DNA specificity" evidence="4">
    <location>
        <begin position="45"/>
        <end position="189"/>
    </location>
</feature>
<keyword evidence="6" id="KW-1185">Reference proteome</keyword>
<keyword evidence="5" id="KW-0255">Endonuclease</keyword>
<dbReference type="InterPro" id="IPR052021">
    <property type="entry name" value="Type-I_RS_S_subunit"/>
</dbReference>
<evidence type="ECO:0000256" key="3">
    <source>
        <dbReference type="ARBA" id="ARBA00023125"/>
    </source>
</evidence>
<dbReference type="InterPro" id="IPR044946">
    <property type="entry name" value="Restrct_endonuc_typeI_TRD_sf"/>
</dbReference>
<keyword evidence="2" id="KW-0680">Restriction system</keyword>
<sequence>MTERYTEHVDWGVPRGGHEMTRLHWLVQHERPMTYGILQAGELVDGGVAYIGPSDITGEGASPELDALRTTAPEIAANYRRSVLVGGDVVVSIGPAYGKVAVVSDDLAGANLTQDTVRVALRPEVIDTRFLVWALLSSQTAEYWGYQIMGATFRRLNLGTLAQTPIPLPPLDKQRAIADYLDRETARIDTLIDEQQRLIEMLCERRRAAVEEAVAIVGTSGPRLKHIIRSVRQGWSPQCYSWSADGVETWAVLKAGAANGGRFRPMENKELPEDEIPRPDIVVTRGDLIVSRANTRELVGSAAVVEGDFPRLMLCDKLYAFSLDESRADSRFVAAVLGSRRWRDLIELEATGASHSMLNISQSDIVNLPMPLPPVDEQRQIIAHLDSETAKIDQLIAETERFIELARERRSALVTAAVTGQIDVREAA</sequence>
<dbReference type="CDD" id="cd17256">
    <property type="entry name" value="RMtype1_S_EcoJA65PI-TRD1-CR1_like"/>
    <property type="match status" value="1"/>
</dbReference>
<dbReference type="PANTHER" id="PTHR30408:SF12">
    <property type="entry name" value="TYPE I RESTRICTION ENZYME MJAVIII SPECIFICITY SUBUNIT"/>
    <property type="match status" value="1"/>
</dbReference>
<dbReference type="EMBL" id="JBHSFP010000065">
    <property type="protein sequence ID" value="MFC4536949.1"/>
    <property type="molecule type" value="Genomic_DNA"/>
</dbReference>
<protein>
    <submittedName>
        <fullName evidence="5">Restriction endonuclease subunit S</fullName>
        <ecNumber evidence="5">3.1.21.-</ecNumber>
    </submittedName>
</protein>
<keyword evidence="3" id="KW-0238">DNA-binding</keyword>
<dbReference type="GO" id="GO:0004519">
    <property type="term" value="F:endonuclease activity"/>
    <property type="evidence" value="ECO:0007669"/>
    <property type="project" value="UniProtKB-KW"/>
</dbReference>
<reference evidence="6" key="1">
    <citation type="journal article" date="2019" name="Int. J. Syst. Evol. Microbiol.">
        <title>The Global Catalogue of Microorganisms (GCM) 10K type strain sequencing project: providing services to taxonomists for standard genome sequencing and annotation.</title>
        <authorList>
            <consortium name="The Broad Institute Genomics Platform"/>
            <consortium name="The Broad Institute Genome Sequencing Center for Infectious Disease"/>
            <person name="Wu L."/>
            <person name="Ma J."/>
        </authorList>
    </citation>
    <scope>NUCLEOTIDE SEQUENCE [LARGE SCALE GENOMIC DNA]</scope>
    <source>
        <strain evidence="6">CGMCC 4.7132</strain>
    </source>
</reference>
<dbReference type="SUPFAM" id="SSF116734">
    <property type="entry name" value="DNA methylase specificity domain"/>
    <property type="match status" value="2"/>
</dbReference>
<evidence type="ECO:0000256" key="2">
    <source>
        <dbReference type="ARBA" id="ARBA00022747"/>
    </source>
</evidence>
<proteinExistence type="inferred from homology"/>
<evidence type="ECO:0000259" key="4">
    <source>
        <dbReference type="Pfam" id="PF01420"/>
    </source>
</evidence>
<evidence type="ECO:0000256" key="1">
    <source>
        <dbReference type="ARBA" id="ARBA00010923"/>
    </source>
</evidence>
<name>A0ABV9CUJ4_9ACTN</name>
<comment type="similarity">
    <text evidence="1">Belongs to the type-I restriction system S methylase family.</text>
</comment>
<keyword evidence="5" id="KW-0378">Hydrolase</keyword>
<dbReference type="Pfam" id="PF01420">
    <property type="entry name" value="Methylase_S"/>
    <property type="match status" value="1"/>
</dbReference>